<accession>A0A0A3YR22</accession>
<feature type="domain" description="Bacterial CdiA-CT RNAse A" evidence="1">
    <location>
        <begin position="159"/>
        <end position="274"/>
    </location>
</feature>
<dbReference type="InterPro" id="IPR041436">
    <property type="entry name" value="RNAse_A_bac"/>
</dbReference>
<name>A0A0A3YR22_9GAMM</name>
<comment type="caution">
    <text evidence="2">The sequence shown here is derived from an EMBL/GenBank/DDBJ whole genome shotgun (WGS) entry which is preliminary data.</text>
</comment>
<dbReference type="Proteomes" id="UP000030351">
    <property type="component" value="Unassembled WGS sequence"/>
</dbReference>
<proteinExistence type="predicted"/>
<organism evidence="2 3">
    <name type="scientific">Erwinia typographi</name>
    <dbReference type="NCBI Taxonomy" id="371042"/>
    <lineage>
        <taxon>Bacteria</taxon>
        <taxon>Pseudomonadati</taxon>
        <taxon>Pseudomonadota</taxon>
        <taxon>Gammaproteobacteria</taxon>
        <taxon>Enterobacterales</taxon>
        <taxon>Erwiniaceae</taxon>
        <taxon>Erwinia</taxon>
    </lineage>
</organism>
<dbReference type="RefSeq" id="WP_034896816.1">
    <property type="nucleotide sequence ID" value="NZ_JRUQ01000056.1"/>
</dbReference>
<evidence type="ECO:0000259" key="1">
    <source>
        <dbReference type="Pfam" id="PF18431"/>
    </source>
</evidence>
<sequence length="276" mass="29421">MDDGIKIVMSPVQLAAALSDTTVTESETRTNRLMGGLGLVMGTLELAGATALCIAPEPTGLTKAACAIVGAHSMDSINTAANQVLSGTNVRSATYQAAVEMAKQFGADDDTAWKVGLTVDVAVPIALSLGLGAARVAAVRTGRIKLIQHESVMGNRPGGHAILKHVGKTQDELATRLKSTENMARPPNAISSFTNIDLAEKSVSDALKVNKEWIKTWAASSPRHNFTITYDTGRTIGYSLFRGSDKLTQATKVKVVLKYEWYNGKPYYILTSLPEV</sequence>
<dbReference type="CDD" id="cd20684">
    <property type="entry name" value="CdiA-CT_Yk_RNaseA-like"/>
    <property type="match status" value="1"/>
</dbReference>
<dbReference type="EMBL" id="JRUQ01000056">
    <property type="protein sequence ID" value="KGT89277.1"/>
    <property type="molecule type" value="Genomic_DNA"/>
</dbReference>
<dbReference type="Pfam" id="PF18431">
    <property type="entry name" value="RNAse_A_bac"/>
    <property type="match status" value="1"/>
</dbReference>
<dbReference type="AlphaFoldDB" id="A0A0A3YR22"/>
<evidence type="ECO:0000313" key="2">
    <source>
        <dbReference type="EMBL" id="KGT89277.1"/>
    </source>
</evidence>
<keyword evidence="3" id="KW-1185">Reference proteome</keyword>
<dbReference type="OrthoDB" id="6832592at2"/>
<evidence type="ECO:0000313" key="3">
    <source>
        <dbReference type="Proteomes" id="UP000030351"/>
    </source>
</evidence>
<protein>
    <recommendedName>
        <fullName evidence="1">Bacterial CdiA-CT RNAse A domain-containing protein</fullName>
    </recommendedName>
</protein>
<dbReference type="STRING" id="371042.NG99_19960"/>
<reference evidence="2 3" key="1">
    <citation type="submission" date="2014-10" db="EMBL/GenBank/DDBJ databases">
        <title>Genome sequence of Erwinia typographi M043b.</title>
        <authorList>
            <person name="Chan K.-G."/>
            <person name="Tan W.-S."/>
        </authorList>
    </citation>
    <scope>NUCLEOTIDE SEQUENCE [LARGE SCALE GENOMIC DNA]</scope>
    <source>
        <strain evidence="2 3">M043b</strain>
    </source>
</reference>
<dbReference type="eggNOG" id="ENOG502ZB9M">
    <property type="taxonomic scope" value="Bacteria"/>
</dbReference>
<gene>
    <name evidence="2" type="ORF">NG99_19960</name>
</gene>